<keyword evidence="6" id="KW-0016">Alginate biosynthesis</keyword>
<dbReference type="UniPathway" id="UPA00286"/>
<dbReference type="AlphaFoldDB" id="D5RGR1"/>
<dbReference type="RefSeq" id="WP_007005521.1">
    <property type="nucleotide sequence ID" value="NZ_GG770783.1"/>
</dbReference>
<comment type="pathway">
    <text evidence="2">Glycan biosynthesis; alginate biosynthesis.</text>
</comment>
<evidence type="ECO:0000313" key="9">
    <source>
        <dbReference type="Proteomes" id="UP000005324"/>
    </source>
</evidence>
<reference evidence="8 9" key="1">
    <citation type="submission" date="2010-04" db="EMBL/GenBank/DDBJ databases">
        <authorList>
            <person name="Qin X."/>
            <person name="Bachman B."/>
            <person name="Battles P."/>
            <person name="Bell A."/>
            <person name="Bess C."/>
            <person name="Bickham C."/>
            <person name="Chaboub L."/>
            <person name="Chen D."/>
            <person name="Coyle M."/>
            <person name="Deiros D.R."/>
            <person name="Dinh H."/>
            <person name="Forbes L."/>
            <person name="Fowler G."/>
            <person name="Francisco L."/>
            <person name="Fu Q."/>
            <person name="Gubbala S."/>
            <person name="Hale W."/>
            <person name="Han Y."/>
            <person name="Hemphill L."/>
            <person name="Highlander S.K."/>
            <person name="Hirani K."/>
            <person name="Hogues M."/>
            <person name="Jackson L."/>
            <person name="Jakkamsetti A."/>
            <person name="Javaid M."/>
            <person name="Jiang H."/>
            <person name="Korchina V."/>
            <person name="Kovar C."/>
            <person name="Lara F."/>
            <person name="Lee S."/>
            <person name="Mata R."/>
            <person name="Mathew T."/>
            <person name="Moen C."/>
            <person name="Morales K."/>
            <person name="Munidasa M."/>
            <person name="Nazareth L."/>
            <person name="Ngo R."/>
            <person name="Nguyen L."/>
            <person name="Okwuonu G."/>
            <person name="Ongeri F."/>
            <person name="Patil S."/>
            <person name="Petrosino J."/>
            <person name="Pham C."/>
            <person name="Pham P."/>
            <person name="Pu L.-L."/>
            <person name="Puazo M."/>
            <person name="Raj R."/>
            <person name="Reid J."/>
            <person name="Rouhana J."/>
            <person name="Saada N."/>
            <person name="Shang Y."/>
            <person name="Simmons D."/>
            <person name="Thornton R."/>
            <person name="Warren J."/>
            <person name="Weissenberger G."/>
            <person name="Zhang J."/>
            <person name="Zhang L."/>
            <person name="Zhou C."/>
            <person name="Zhu D."/>
            <person name="Muzny D."/>
            <person name="Worley K."/>
            <person name="Gibbs R."/>
        </authorList>
    </citation>
    <scope>NUCLEOTIDE SEQUENCE [LARGE SCALE GENOMIC DNA]</scope>
    <source>
        <strain evidence="8 9">ATCC 49957</strain>
    </source>
</reference>
<evidence type="ECO:0000256" key="1">
    <source>
        <dbReference type="ARBA" id="ARBA00004418"/>
    </source>
</evidence>
<sequence length="374" mass="40149">MTEPRWIHRAGLLQGAAAVLLLGLGAWQGIAALSTRQAEARLRPVMTADAFLDGRLTGAVNHVLAHLLPADATLRAAGGLFRWGLFGSGGPQLRVGCDDWLYLTEELRPWPRPEADMRARAEGLARAARALAERNITLLVAVVPDKARRHPEHLCGAPWSAQAQARHDAFMALLQARGLNALSLLPALRGADPAYYRTDTHWNQEGAAAAAAAIAAHLPPGVALAREQRFATTLEDTERNGPGDLLRLMSLDNMPDPFRPRPDREHRATTAALEGSEPAGGGGLLDETPAPEVVLLGSSYSLNGNFLGALQQALDSTVISFAQAGGGFSGAATSYFASEAFRDTPPRLIVWEMPERVVAQPLSEAEQALLRRWD</sequence>
<dbReference type="OrthoDB" id="5243588at2"/>
<protein>
    <submittedName>
        <fullName evidence="8">Putative phage virion morphogenesis protein</fullName>
    </submittedName>
</protein>
<dbReference type="GO" id="GO:0042597">
    <property type="term" value="C:periplasmic space"/>
    <property type="evidence" value="ECO:0007669"/>
    <property type="project" value="UniProtKB-SubCell"/>
</dbReference>
<accession>D5RGR1</accession>
<keyword evidence="4" id="KW-0732">Signal</keyword>
<dbReference type="HOGENOM" id="CLU_057510_0_0_5"/>
<dbReference type="GO" id="GO:0016740">
    <property type="term" value="F:transferase activity"/>
    <property type="evidence" value="ECO:0007669"/>
    <property type="project" value="UniProtKB-KW"/>
</dbReference>
<keyword evidence="3" id="KW-0808">Transferase</keyword>
<proteinExistence type="predicted"/>
<evidence type="ECO:0000256" key="3">
    <source>
        <dbReference type="ARBA" id="ARBA00022679"/>
    </source>
</evidence>
<evidence type="ECO:0000259" key="7">
    <source>
        <dbReference type="Pfam" id="PF16822"/>
    </source>
</evidence>
<keyword evidence="5" id="KW-0574">Periplasm</keyword>
<dbReference type="CDD" id="cd14444">
    <property type="entry name" value="AlgX_N_like_1"/>
    <property type="match status" value="1"/>
</dbReference>
<dbReference type="EMBL" id="ADVL01000058">
    <property type="protein sequence ID" value="EFH13508.1"/>
    <property type="molecule type" value="Genomic_DNA"/>
</dbReference>
<keyword evidence="9" id="KW-1185">Reference proteome</keyword>
<gene>
    <name evidence="8" type="primary">wssI</name>
    <name evidence="8" type="ORF">HMPREF0731_0270</name>
</gene>
<name>D5RGR1_9PROT</name>
<evidence type="ECO:0000256" key="5">
    <source>
        <dbReference type="ARBA" id="ARBA00022764"/>
    </source>
</evidence>
<dbReference type="InterPro" id="IPR031811">
    <property type="entry name" value="ALGX/ALGJ_SGNH-like"/>
</dbReference>
<evidence type="ECO:0000256" key="4">
    <source>
        <dbReference type="ARBA" id="ARBA00022729"/>
    </source>
</evidence>
<feature type="domain" description="AlgX/AlgJ SGNH hydrolase-like" evidence="7">
    <location>
        <begin position="94"/>
        <end position="355"/>
    </location>
</feature>
<comment type="caution">
    <text evidence="8">The sequence shown here is derived from an EMBL/GenBank/DDBJ whole genome shotgun (WGS) entry which is preliminary data.</text>
</comment>
<comment type="subcellular location">
    <subcellularLocation>
        <location evidence="1">Periplasm</location>
    </subcellularLocation>
</comment>
<organism evidence="8 9">
    <name type="scientific">Pseudoroseomonas cervicalis ATCC 49957</name>
    <dbReference type="NCBI Taxonomy" id="525371"/>
    <lineage>
        <taxon>Bacteria</taxon>
        <taxon>Pseudomonadati</taxon>
        <taxon>Pseudomonadota</taxon>
        <taxon>Alphaproteobacteria</taxon>
        <taxon>Acetobacterales</taxon>
        <taxon>Roseomonadaceae</taxon>
        <taxon>Roseomonas</taxon>
    </lineage>
</organism>
<dbReference type="GO" id="GO:0042121">
    <property type="term" value="P:alginic acid biosynthetic process"/>
    <property type="evidence" value="ECO:0007669"/>
    <property type="project" value="UniProtKB-UniPathway"/>
</dbReference>
<dbReference type="Pfam" id="PF16822">
    <property type="entry name" value="ALGX"/>
    <property type="match status" value="1"/>
</dbReference>
<dbReference type="Proteomes" id="UP000005324">
    <property type="component" value="Unassembled WGS sequence"/>
</dbReference>
<evidence type="ECO:0000256" key="2">
    <source>
        <dbReference type="ARBA" id="ARBA00005182"/>
    </source>
</evidence>
<evidence type="ECO:0000313" key="8">
    <source>
        <dbReference type="EMBL" id="EFH13508.1"/>
    </source>
</evidence>
<evidence type="ECO:0000256" key="6">
    <source>
        <dbReference type="ARBA" id="ARBA00022841"/>
    </source>
</evidence>